<evidence type="ECO:0000313" key="2">
    <source>
        <dbReference type="Proteomes" id="UP000501452"/>
    </source>
</evidence>
<organism evidence="1 2">
    <name type="scientific">Rubrobacter tropicus</name>
    <dbReference type="NCBI Taxonomy" id="2653851"/>
    <lineage>
        <taxon>Bacteria</taxon>
        <taxon>Bacillati</taxon>
        <taxon>Actinomycetota</taxon>
        <taxon>Rubrobacteria</taxon>
        <taxon>Rubrobacterales</taxon>
        <taxon>Rubrobacteraceae</taxon>
        <taxon>Rubrobacter</taxon>
    </lineage>
</organism>
<gene>
    <name evidence="1" type="ORF">GBA63_02660</name>
</gene>
<dbReference type="EMBL" id="CP045119">
    <property type="protein sequence ID" value="QIN81651.1"/>
    <property type="molecule type" value="Genomic_DNA"/>
</dbReference>
<keyword evidence="2" id="KW-1185">Reference proteome</keyword>
<evidence type="ECO:0000313" key="1">
    <source>
        <dbReference type="EMBL" id="QIN81651.1"/>
    </source>
</evidence>
<dbReference type="KEGG" id="rub:GBA63_02660"/>
<protein>
    <submittedName>
        <fullName evidence="1">Uncharacterized protein</fullName>
    </submittedName>
</protein>
<proteinExistence type="predicted"/>
<dbReference type="AlphaFoldDB" id="A0A6G8Q599"/>
<accession>A0A6G8Q599</accession>
<dbReference type="Proteomes" id="UP000501452">
    <property type="component" value="Chromosome"/>
</dbReference>
<name>A0A6G8Q599_9ACTN</name>
<dbReference type="RefSeq" id="WP_166173243.1">
    <property type="nucleotide sequence ID" value="NZ_CP045119.1"/>
</dbReference>
<reference evidence="1 2" key="1">
    <citation type="submission" date="2019-10" db="EMBL/GenBank/DDBJ databases">
        <title>Rubrobacter sp nov SCSIO 52090 isolated from a deep-sea sediment in the South China Sea.</title>
        <authorList>
            <person name="Chen R.W."/>
        </authorList>
    </citation>
    <scope>NUCLEOTIDE SEQUENCE [LARGE SCALE GENOMIC DNA]</scope>
    <source>
        <strain evidence="1 2">SCSIO 52909</strain>
    </source>
</reference>
<sequence>MDLYSFSVRLTPAARELLRPGEALVLDWHRMAICCAGAGEASLYATSEEGARGRKGLVRLKGDDPIYAARAIFPHLAGREVLLDARKTFGLRRFTSNLPGDFGLRAVMGYLPEPEKTAR</sequence>